<protein>
    <submittedName>
        <fullName evidence="1">Uncharacterized protein</fullName>
    </submittedName>
</protein>
<organism evidence="1">
    <name type="scientific">Cucumis melo</name>
    <name type="common">Muskmelon</name>
    <dbReference type="NCBI Taxonomy" id="3656"/>
    <lineage>
        <taxon>Eukaryota</taxon>
        <taxon>Viridiplantae</taxon>
        <taxon>Streptophyta</taxon>
        <taxon>Embryophyta</taxon>
        <taxon>Tracheophyta</taxon>
        <taxon>Spermatophyta</taxon>
        <taxon>Magnoliopsida</taxon>
        <taxon>eudicotyledons</taxon>
        <taxon>Gunneridae</taxon>
        <taxon>Pentapetalae</taxon>
        <taxon>rosids</taxon>
        <taxon>fabids</taxon>
        <taxon>Cucurbitales</taxon>
        <taxon>Cucurbitaceae</taxon>
        <taxon>Benincaseae</taxon>
        <taxon>Cucumis</taxon>
    </lineage>
</organism>
<dbReference type="Gramene" id="MELO3C029185.2.1">
    <property type="protein sequence ID" value="MELO3C029185.2.1"/>
    <property type="gene ID" value="MELO3C029185.2"/>
</dbReference>
<name>A0A9I9E5U0_CUCME</name>
<reference evidence="1" key="1">
    <citation type="submission" date="2023-03" db="UniProtKB">
        <authorList>
            <consortium name="EnsemblPlants"/>
        </authorList>
    </citation>
    <scope>IDENTIFICATION</scope>
</reference>
<dbReference type="EnsemblPlants" id="MELO3C029185.2.1">
    <property type="protein sequence ID" value="MELO3C029185.2.1"/>
    <property type="gene ID" value="MELO3C029185.2"/>
</dbReference>
<proteinExistence type="predicted"/>
<sequence>MEDFAVEKSKLKSKFSFLTGIGFLDPAKILLKTLRYRILQHHSSEILAFGFSGPSYC</sequence>
<dbReference type="AlphaFoldDB" id="A0A9I9E5U0"/>
<accession>A0A9I9E5U0</accession>
<evidence type="ECO:0000313" key="1">
    <source>
        <dbReference type="EnsemblPlants" id="MELO3C029185.2.1"/>
    </source>
</evidence>